<dbReference type="EMBL" id="MCGG01000011">
    <property type="protein sequence ID" value="OEJ68711.1"/>
    <property type="molecule type" value="Genomic_DNA"/>
</dbReference>
<dbReference type="InterPro" id="IPR029063">
    <property type="entry name" value="SAM-dependent_MTases_sf"/>
</dbReference>
<comment type="similarity">
    <text evidence="1 5 7">Belongs to the spermidine/spermine synthase family.</text>
</comment>
<evidence type="ECO:0000256" key="4">
    <source>
        <dbReference type="ARBA" id="ARBA00023115"/>
    </source>
</evidence>
<feature type="binding site" evidence="5">
    <location>
        <position position="162"/>
    </location>
    <ligand>
        <name>S-methyl-5'-thioadenosine</name>
        <dbReference type="ChEBI" id="CHEBI:17509"/>
    </ligand>
</feature>
<dbReference type="InterPro" id="IPR001045">
    <property type="entry name" value="Spermi_synthase"/>
</dbReference>
<dbReference type="AlphaFoldDB" id="A0A1E5QAG9"/>
<evidence type="ECO:0000256" key="7">
    <source>
        <dbReference type="RuleBase" id="RU003836"/>
    </source>
</evidence>
<dbReference type="PANTHER" id="PTHR11558:SF11">
    <property type="entry name" value="SPERMIDINE SYNTHASE"/>
    <property type="match status" value="1"/>
</dbReference>
<dbReference type="InterPro" id="IPR037163">
    <property type="entry name" value="Spermidine_synt_N_sf"/>
</dbReference>
<keyword evidence="4 5" id="KW-0620">Polyamine biosynthesis</keyword>
<dbReference type="OrthoDB" id="9793120at2"/>
<dbReference type="GO" id="GO:0005829">
    <property type="term" value="C:cytosol"/>
    <property type="evidence" value="ECO:0007669"/>
    <property type="project" value="TreeGrafter"/>
</dbReference>
<feature type="binding site" evidence="5">
    <location>
        <position position="85"/>
    </location>
    <ligand>
        <name>spermidine</name>
        <dbReference type="ChEBI" id="CHEBI:57834"/>
    </ligand>
</feature>
<organism evidence="10 11">
    <name type="scientific">Magnetovibrio blakemorei</name>
    <dbReference type="NCBI Taxonomy" id="28181"/>
    <lineage>
        <taxon>Bacteria</taxon>
        <taxon>Pseudomonadati</taxon>
        <taxon>Pseudomonadota</taxon>
        <taxon>Alphaproteobacteria</taxon>
        <taxon>Rhodospirillales</taxon>
        <taxon>Magnetovibrionaceae</taxon>
        <taxon>Magnetovibrio</taxon>
    </lineage>
</organism>
<gene>
    <name evidence="5" type="primary">speE</name>
    <name evidence="10" type="ORF">BEN30_05740</name>
</gene>
<evidence type="ECO:0000313" key="10">
    <source>
        <dbReference type="EMBL" id="OEJ68711.1"/>
    </source>
</evidence>
<name>A0A1E5QAG9_9PROT</name>
<dbReference type="PROSITE" id="PS51006">
    <property type="entry name" value="PABS_2"/>
    <property type="match status" value="1"/>
</dbReference>
<dbReference type="InterPro" id="IPR035246">
    <property type="entry name" value="Spermidine_synt_N"/>
</dbReference>
<proteinExistence type="inferred from homology"/>
<feature type="binding site" evidence="5">
    <location>
        <position position="30"/>
    </location>
    <ligand>
        <name>S-methyl-5'-thioadenosine</name>
        <dbReference type="ChEBI" id="CHEBI:17509"/>
    </ligand>
</feature>
<dbReference type="GO" id="GO:0008295">
    <property type="term" value="P:spermidine biosynthetic process"/>
    <property type="evidence" value="ECO:0007669"/>
    <property type="project" value="UniProtKB-UniRule"/>
</dbReference>
<protein>
    <recommendedName>
        <fullName evidence="5">Polyamine aminopropyltransferase</fullName>
    </recommendedName>
    <alternativeName>
        <fullName evidence="5">Putrescine aminopropyltransferase</fullName>
        <shortName evidence="5">PAPT</shortName>
    </alternativeName>
    <alternativeName>
        <fullName evidence="5">Spermidine synthase</fullName>
        <shortName evidence="5">SPDS</shortName>
        <shortName evidence="5">SPDSY</shortName>
        <ecNumber evidence="5">2.5.1.16</ecNumber>
    </alternativeName>
</protein>
<dbReference type="NCBIfam" id="TIGR00417">
    <property type="entry name" value="speE"/>
    <property type="match status" value="1"/>
</dbReference>
<evidence type="ECO:0000259" key="9">
    <source>
        <dbReference type="PROSITE" id="PS51006"/>
    </source>
</evidence>
<keyword evidence="3 5" id="KW-0745">Spermidine biosynthesis</keyword>
<dbReference type="PANTHER" id="PTHR11558">
    <property type="entry name" value="SPERMIDINE/SPERMINE SYNTHASE"/>
    <property type="match status" value="1"/>
</dbReference>
<feature type="binding site" evidence="5">
    <location>
        <begin position="137"/>
        <end position="138"/>
    </location>
    <ligand>
        <name>S-methyl-5'-thioadenosine</name>
        <dbReference type="ChEBI" id="CHEBI:17509"/>
    </ligand>
</feature>
<comment type="function">
    <text evidence="5">Catalyzes the irreversible transfer of a propylamine group from the amino donor S-adenosylmethioninamine (decarboxy-AdoMet) to putrescine (1,4-diaminobutane) to yield spermidine.</text>
</comment>
<dbReference type="CDD" id="cd02440">
    <property type="entry name" value="AdoMet_MTases"/>
    <property type="match status" value="1"/>
</dbReference>
<dbReference type="Gene3D" id="2.30.140.10">
    <property type="entry name" value="Spermidine synthase, tetramerisation domain"/>
    <property type="match status" value="1"/>
</dbReference>
<dbReference type="Pfam" id="PF01564">
    <property type="entry name" value="Spermine_synth"/>
    <property type="match status" value="1"/>
</dbReference>
<evidence type="ECO:0000313" key="11">
    <source>
        <dbReference type="Proteomes" id="UP000095347"/>
    </source>
</evidence>
<comment type="subunit">
    <text evidence="5">Homodimer or homotetramer.</text>
</comment>
<dbReference type="EC" id="2.5.1.16" evidence="5"/>
<dbReference type="STRING" id="28181.BEN30_05740"/>
<evidence type="ECO:0000256" key="1">
    <source>
        <dbReference type="ARBA" id="ARBA00007867"/>
    </source>
</evidence>
<evidence type="ECO:0000256" key="3">
    <source>
        <dbReference type="ARBA" id="ARBA00023066"/>
    </source>
</evidence>
<comment type="pathway">
    <text evidence="5">Amine and polyamine biosynthesis; spermidine biosynthesis; spermidine from putrescine: step 1/1.</text>
</comment>
<dbReference type="Proteomes" id="UP000095347">
    <property type="component" value="Unassembled WGS sequence"/>
</dbReference>
<reference evidence="11" key="1">
    <citation type="submission" date="2016-07" db="EMBL/GenBank/DDBJ databases">
        <authorList>
            <person name="Florea S."/>
            <person name="Webb J.S."/>
            <person name="Jaromczyk J."/>
            <person name="Schardl C.L."/>
        </authorList>
    </citation>
    <scope>NUCLEOTIDE SEQUENCE [LARGE SCALE GENOMIC DNA]</scope>
    <source>
        <strain evidence="11">MV-1</strain>
    </source>
</reference>
<keyword evidence="11" id="KW-1185">Reference proteome</keyword>
<dbReference type="NCBIfam" id="NF002010">
    <property type="entry name" value="PRK00811.1"/>
    <property type="match status" value="1"/>
</dbReference>
<evidence type="ECO:0000256" key="8">
    <source>
        <dbReference type="RuleBase" id="RU003837"/>
    </source>
</evidence>
<dbReference type="InterPro" id="IPR030373">
    <property type="entry name" value="PABS_CS"/>
</dbReference>
<evidence type="ECO:0000256" key="6">
    <source>
        <dbReference type="PROSITE-ProRule" id="PRU00354"/>
    </source>
</evidence>
<feature type="domain" description="PABS" evidence="9">
    <location>
        <begin position="1"/>
        <end position="235"/>
    </location>
</feature>
<feature type="binding site" evidence="5">
    <location>
        <begin position="155"/>
        <end position="158"/>
    </location>
    <ligand>
        <name>spermidine</name>
        <dbReference type="ChEBI" id="CHEBI:57834"/>
    </ligand>
</feature>
<dbReference type="SUPFAM" id="SSF53335">
    <property type="entry name" value="S-adenosyl-L-methionine-dependent methyltransferases"/>
    <property type="match status" value="1"/>
</dbReference>
<dbReference type="Pfam" id="PF17284">
    <property type="entry name" value="Spermine_synt_N"/>
    <property type="match status" value="1"/>
</dbReference>
<sequence length="282" mass="31656">MKRFDEILHNGYSQSFDITRIIFHEKTEHQELVIFETPTFGRVMALDNIVQVTTRDEHVYHEMLTHVPLLAKGNVKDVLIIGGGDGGILRETLRHASVQHATLVELDRAVVDLSLEHFPDISNGAFSDPRTDLIITDGVKFVAETDKRFDVVIVDSTDPVGPGEVLFTESFYADCHRCLKEGGVLVTQNGVPFFQGDEVTNTYQRMAKSFADNSFYTAVVPTYIGGFMTLGWASDDAGLRHVDVETLRARFAAAQIKCRYYTPDLHKAAFALPQFILDLMRK</sequence>
<dbReference type="InterPro" id="IPR030374">
    <property type="entry name" value="PABS"/>
</dbReference>
<dbReference type="GO" id="GO:0004766">
    <property type="term" value="F:spermidine synthase activity"/>
    <property type="evidence" value="ECO:0007669"/>
    <property type="project" value="UniProtKB-UniRule"/>
</dbReference>
<accession>A0A1E5QAG9</accession>
<dbReference type="PROSITE" id="PS01330">
    <property type="entry name" value="PABS_1"/>
    <property type="match status" value="1"/>
</dbReference>
<evidence type="ECO:0000256" key="5">
    <source>
        <dbReference type="HAMAP-Rule" id="MF_00198"/>
    </source>
</evidence>
<comment type="caution">
    <text evidence="10">The sequence shown here is derived from an EMBL/GenBank/DDBJ whole genome shotgun (WGS) entry which is preliminary data.</text>
</comment>
<evidence type="ECO:0000256" key="2">
    <source>
        <dbReference type="ARBA" id="ARBA00022679"/>
    </source>
</evidence>
<feature type="binding site" evidence="5">
    <location>
        <position position="105"/>
    </location>
    <ligand>
        <name>S-methyl-5'-thioadenosine</name>
        <dbReference type="ChEBI" id="CHEBI:17509"/>
    </ligand>
</feature>
<dbReference type="RefSeq" id="WP_069957069.1">
    <property type="nucleotide sequence ID" value="NZ_MCGG01000011.1"/>
</dbReference>
<feature type="active site" description="Proton acceptor" evidence="5 6">
    <location>
        <position position="155"/>
    </location>
</feature>
<dbReference type="Gene3D" id="3.40.50.150">
    <property type="entry name" value="Vaccinia Virus protein VP39"/>
    <property type="match status" value="1"/>
</dbReference>
<dbReference type="UniPathway" id="UPA00248">
    <property type="reaction ID" value="UER00314"/>
</dbReference>
<comment type="catalytic activity">
    <reaction evidence="5 8">
        <text>S-adenosyl 3-(methylsulfanyl)propylamine + putrescine = S-methyl-5'-thioadenosine + spermidine + H(+)</text>
        <dbReference type="Rhea" id="RHEA:12721"/>
        <dbReference type="ChEBI" id="CHEBI:15378"/>
        <dbReference type="ChEBI" id="CHEBI:17509"/>
        <dbReference type="ChEBI" id="CHEBI:57443"/>
        <dbReference type="ChEBI" id="CHEBI:57834"/>
        <dbReference type="ChEBI" id="CHEBI:326268"/>
        <dbReference type="EC" id="2.5.1.16"/>
    </reaction>
</comment>
<dbReference type="HAMAP" id="MF_00198">
    <property type="entry name" value="Spermidine_synth"/>
    <property type="match status" value="1"/>
</dbReference>
<feature type="binding site" evidence="5">
    <location>
        <position position="61"/>
    </location>
    <ligand>
        <name>spermidine</name>
        <dbReference type="ChEBI" id="CHEBI:57834"/>
    </ligand>
</feature>
<keyword evidence="2 5" id="KW-0808">Transferase</keyword>